<proteinExistence type="predicted"/>
<dbReference type="PANTHER" id="PTHR31635">
    <property type="entry name" value="REVERSE TRANSCRIPTASE DOMAIN-CONTAINING PROTEIN-RELATED"/>
    <property type="match status" value="1"/>
</dbReference>
<dbReference type="Gene3D" id="3.60.10.10">
    <property type="entry name" value="Endonuclease/exonuclease/phosphatase"/>
    <property type="match status" value="1"/>
</dbReference>
<dbReference type="SUPFAM" id="SSF56219">
    <property type="entry name" value="DNase I-like"/>
    <property type="match status" value="1"/>
</dbReference>
<dbReference type="PROSITE" id="PS50878">
    <property type="entry name" value="RT_POL"/>
    <property type="match status" value="1"/>
</dbReference>
<evidence type="ECO:0000256" key="1">
    <source>
        <dbReference type="SAM" id="MobiDB-lite"/>
    </source>
</evidence>
<dbReference type="InterPro" id="IPR036691">
    <property type="entry name" value="Endo/exonu/phosph_ase_sf"/>
</dbReference>
<keyword evidence="3" id="KW-0695">RNA-directed DNA polymerase</keyword>
<reference evidence="3" key="1">
    <citation type="journal article" date="2019" name="Sci. Rep.">
        <title>Draft genome of Tanacetum cinerariifolium, the natural source of mosquito coil.</title>
        <authorList>
            <person name="Yamashiro T."/>
            <person name="Shiraishi A."/>
            <person name="Satake H."/>
            <person name="Nakayama K."/>
        </authorList>
    </citation>
    <scope>NUCLEOTIDE SEQUENCE</scope>
</reference>
<name>A0A6L2M5W8_TANCI</name>
<comment type="caution">
    <text evidence="3">The sequence shown here is derived from an EMBL/GenBank/DDBJ whole genome shotgun (WGS) entry which is preliminary data.</text>
</comment>
<evidence type="ECO:0000259" key="2">
    <source>
        <dbReference type="PROSITE" id="PS50878"/>
    </source>
</evidence>
<sequence length="934" mass="106872">MSWYFTLLNHVHHSFVLDARVVWIKIGGLPLNAWTPKAFKKIASSWGVSLFVDEEPSEAVSIGRVCIKTKIHGQVNENCKVVILGKSHNVSGKEFAGWAPDIKAMESLSSSNSEMDNSDKHKDDLSDNGFPNKEEGEMPNSNVNEEEEKKETFWNKILEYMNINQGHYIIFGDFNVVRYASERIGTVFNPSSTNVFNQFIRDAHLWDIPLGSHLFTRINKHGDKLSKLDRFLTSDSFAPLFQKYSAHVLDCHISDHMPILLAPLSDNFAPENCTNPIVSFKNKIKALKTVIKDWSLNRKDGHIHEKEDLIKKINDFDANIATRYADLSVDAQCSSWIDNLRNIDLKENLDSSQKAKIKWGIEADKNSKFFYAIVNKKRRYLSIQGIKLEGHWIEDPLGIKDAFLAFFEQKFQKVDVVKIVNRSPFYKSLNDEQNIFLASSVTESEIKDAIWDCSSDKSSGLDGFTFAFYKEFWDMFKSDVVEFVHHFFSTGILPRECNTSFITLIPKVPNPMMISDFRPISLIGAQYKIIAKVLENRLARVIDTVISQEQSAFVKHRQILDGPLMVNEVIQWCKRKKSKLMVFKIDFEKAFDSISWDFLLQVMRFMGPTREFNIHRGLRHGDPLSPFLFIISMEGLHVAMIPLLISSLKDYPIGKPRSFLSEVDPLSLPREATINPKRSPGFHGIEPLLLKKKGALDTSSFFSHVKSKGVWSRIVGSINIMHEKGFIPHSFIQRHVNNGASTKFWHDTWAGISSFKHQYPLLFRLAMNKDCLVHDCWNNGWHFEWSRNVSSGSNANQLASLHNTLSAISLNDSEDAWVWSIGTPFFTVKSARGQIDNGFLPDGGLEKRWNIFFPKKINIFIWRTLRDRIPSRWNLSRKGIDVASITCPVCDSRIETSYHSMWVCRLLPQFGTVSSIGWIFNLPLSPIFMAYSIG</sequence>
<dbReference type="InterPro" id="IPR026960">
    <property type="entry name" value="RVT-Znf"/>
</dbReference>
<keyword evidence="3" id="KW-0808">Transferase</keyword>
<dbReference type="CDD" id="cd01650">
    <property type="entry name" value="RT_nLTR_like"/>
    <property type="match status" value="1"/>
</dbReference>
<feature type="domain" description="Reverse transcriptase" evidence="2">
    <location>
        <begin position="486"/>
        <end position="716"/>
    </location>
</feature>
<evidence type="ECO:0000313" key="3">
    <source>
        <dbReference type="EMBL" id="GEU69301.1"/>
    </source>
</evidence>
<dbReference type="GO" id="GO:0003964">
    <property type="term" value="F:RNA-directed DNA polymerase activity"/>
    <property type="evidence" value="ECO:0007669"/>
    <property type="project" value="UniProtKB-KW"/>
</dbReference>
<protein>
    <submittedName>
        <fullName evidence="3">Putative RNA-directed DNA polymerase, eukaryota, reverse transcriptase zinc-binding domain protein</fullName>
    </submittedName>
</protein>
<organism evidence="3">
    <name type="scientific">Tanacetum cinerariifolium</name>
    <name type="common">Dalmatian daisy</name>
    <name type="synonym">Chrysanthemum cinerariifolium</name>
    <dbReference type="NCBI Taxonomy" id="118510"/>
    <lineage>
        <taxon>Eukaryota</taxon>
        <taxon>Viridiplantae</taxon>
        <taxon>Streptophyta</taxon>
        <taxon>Embryophyta</taxon>
        <taxon>Tracheophyta</taxon>
        <taxon>Spermatophyta</taxon>
        <taxon>Magnoliopsida</taxon>
        <taxon>eudicotyledons</taxon>
        <taxon>Gunneridae</taxon>
        <taxon>Pentapetalae</taxon>
        <taxon>asterids</taxon>
        <taxon>campanulids</taxon>
        <taxon>Asterales</taxon>
        <taxon>Asteraceae</taxon>
        <taxon>Asteroideae</taxon>
        <taxon>Anthemideae</taxon>
        <taxon>Anthemidinae</taxon>
        <taxon>Tanacetum</taxon>
    </lineage>
</organism>
<keyword evidence="3" id="KW-0548">Nucleotidyltransferase</keyword>
<dbReference type="Pfam" id="PF13966">
    <property type="entry name" value="zf-RVT"/>
    <property type="match status" value="1"/>
</dbReference>
<dbReference type="EMBL" id="BKCJ010005911">
    <property type="protein sequence ID" value="GEU69301.1"/>
    <property type="molecule type" value="Genomic_DNA"/>
</dbReference>
<feature type="region of interest" description="Disordered" evidence="1">
    <location>
        <begin position="109"/>
        <end position="147"/>
    </location>
</feature>
<gene>
    <name evidence="3" type="ORF">Tci_041279</name>
</gene>
<dbReference type="SUPFAM" id="SSF56672">
    <property type="entry name" value="DNA/RNA polymerases"/>
    <property type="match status" value="1"/>
</dbReference>
<dbReference type="InterPro" id="IPR043502">
    <property type="entry name" value="DNA/RNA_pol_sf"/>
</dbReference>
<dbReference type="InterPro" id="IPR000477">
    <property type="entry name" value="RT_dom"/>
</dbReference>
<accession>A0A6L2M5W8</accession>
<dbReference type="PANTHER" id="PTHR31635:SF196">
    <property type="entry name" value="REVERSE TRANSCRIPTASE DOMAIN-CONTAINING PROTEIN-RELATED"/>
    <property type="match status" value="1"/>
</dbReference>
<dbReference type="AlphaFoldDB" id="A0A6L2M5W8"/>
<dbReference type="Pfam" id="PF00078">
    <property type="entry name" value="RVT_1"/>
    <property type="match status" value="1"/>
</dbReference>